<dbReference type="Proteomes" id="UP000244867">
    <property type="component" value="Unassembled WGS sequence"/>
</dbReference>
<evidence type="ECO:0000256" key="1">
    <source>
        <dbReference type="ARBA" id="ARBA00022729"/>
    </source>
</evidence>
<dbReference type="InterPro" id="IPR003367">
    <property type="entry name" value="Thrombospondin_3-like_rpt"/>
</dbReference>
<dbReference type="Gene3D" id="4.10.1080.10">
    <property type="entry name" value="TSP type-3 repeat"/>
    <property type="match status" value="1"/>
</dbReference>
<keyword evidence="4" id="KW-1185">Reference proteome</keyword>
<evidence type="ECO:0000313" key="4">
    <source>
        <dbReference type="Proteomes" id="UP000244867"/>
    </source>
</evidence>
<dbReference type="SUPFAM" id="SSF103647">
    <property type="entry name" value="TSP type-3 repeat"/>
    <property type="match status" value="1"/>
</dbReference>
<sequence>MTPVKMLLALLVTVSSLVVVSGSTAQAAPAPCVVTYQSAAGGAIPANPAPGSFGYNFFDIVVPDARIVADVDFSMDVTVPNGAEVSFRLVTPEAVNAGTQGPLAMASGGLTTGPLNAAYTFDDEATTAWSGASPPAGRYKPFTPLTALETKPAAGTWRLHVGNTNASPGTLRSFSITLTFTTCDTDGDGIEDRVDNCPVANADQADLDADAFGNACDVDVDGDLVLDDVDGCATTAGRTATGCPSATRTAALARRRNRLVTTVASTVAGCRADAEVTVWRKKKGRDARIVLASTDTRGKASTRAPRRAGRYYVTVASSYAAGQAECGAARSRVVKVRRR</sequence>
<organism evidence="3 4">
    <name type="scientific">Nocardioides currus</name>
    <dbReference type="NCBI Taxonomy" id="2133958"/>
    <lineage>
        <taxon>Bacteria</taxon>
        <taxon>Bacillati</taxon>
        <taxon>Actinomycetota</taxon>
        <taxon>Actinomycetes</taxon>
        <taxon>Propionibacteriales</taxon>
        <taxon>Nocardioidaceae</taxon>
        <taxon>Nocardioides</taxon>
    </lineage>
</organism>
<feature type="signal peptide" evidence="2">
    <location>
        <begin position="1"/>
        <end position="27"/>
    </location>
</feature>
<dbReference type="OrthoDB" id="3782500at2"/>
<comment type="caution">
    <text evidence="3">The sequence shown here is derived from an EMBL/GenBank/DDBJ whole genome shotgun (WGS) entry which is preliminary data.</text>
</comment>
<dbReference type="GO" id="GO:0007155">
    <property type="term" value="P:cell adhesion"/>
    <property type="evidence" value="ECO:0007669"/>
    <property type="project" value="InterPro"/>
</dbReference>
<dbReference type="InterPro" id="IPR028974">
    <property type="entry name" value="TSP_type-3_rpt"/>
</dbReference>
<proteinExistence type="predicted"/>
<name>A0A2R7Z2Y4_9ACTN</name>
<dbReference type="AlphaFoldDB" id="A0A2R7Z2Y4"/>
<accession>A0A2R7Z2Y4</accession>
<protein>
    <recommendedName>
        <fullName evidence="5">P/Homo B domain-containing protein</fullName>
    </recommendedName>
</protein>
<reference evidence="3 4" key="1">
    <citation type="submission" date="2018-03" db="EMBL/GenBank/DDBJ databases">
        <authorList>
            <person name="Keele B.F."/>
        </authorList>
    </citation>
    <scope>NUCLEOTIDE SEQUENCE [LARGE SCALE GENOMIC DNA]</scope>
    <source>
        <strain evidence="3 4">IB-3</strain>
    </source>
</reference>
<evidence type="ECO:0000256" key="2">
    <source>
        <dbReference type="SAM" id="SignalP"/>
    </source>
</evidence>
<evidence type="ECO:0000313" key="3">
    <source>
        <dbReference type="EMBL" id="PUA82914.1"/>
    </source>
</evidence>
<gene>
    <name evidence="3" type="ORF">C7S10_04250</name>
</gene>
<dbReference type="GO" id="GO:0005509">
    <property type="term" value="F:calcium ion binding"/>
    <property type="evidence" value="ECO:0007669"/>
    <property type="project" value="InterPro"/>
</dbReference>
<evidence type="ECO:0008006" key="5">
    <source>
        <dbReference type="Google" id="ProtNLM"/>
    </source>
</evidence>
<feature type="chain" id="PRO_5015322878" description="P/Homo B domain-containing protein" evidence="2">
    <location>
        <begin position="28"/>
        <end position="339"/>
    </location>
</feature>
<dbReference type="Pfam" id="PF02412">
    <property type="entry name" value="TSP_3"/>
    <property type="match status" value="2"/>
</dbReference>
<dbReference type="EMBL" id="PYXZ01000001">
    <property type="protein sequence ID" value="PUA82914.1"/>
    <property type="molecule type" value="Genomic_DNA"/>
</dbReference>
<keyword evidence="1 2" id="KW-0732">Signal</keyword>